<evidence type="ECO:0008006" key="4">
    <source>
        <dbReference type="Google" id="ProtNLM"/>
    </source>
</evidence>
<evidence type="ECO:0000313" key="2">
    <source>
        <dbReference type="EMBL" id="BAU68546.1"/>
    </source>
</evidence>
<dbReference type="EMBL" id="AP005645">
    <property type="protein sequence ID" value="BAU68546.1"/>
    <property type="molecule type" value="Genomic_DNA"/>
</dbReference>
<evidence type="ECO:0000313" key="3">
    <source>
        <dbReference type="Proteomes" id="UP000000428"/>
    </source>
</evidence>
<accession>A0A146FBY8</accession>
<dbReference type="InterPro" id="IPR008971">
    <property type="entry name" value="HSP40/DnaJ_pept-bd"/>
</dbReference>
<name>A0A146FBY8_STRAW</name>
<dbReference type="KEGG" id="sma:SAVERM_1p99"/>
<reference evidence="2 3" key="2">
    <citation type="journal article" date="2003" name="Nat. Biotechnol.">
        <title>Complete genome sequence and comparative analysis of the industrial microorganism Streptomyces avermitilis.</title>
        <authorList>
            <person name="Ikeda H."/>
            <person name="Ishikawa J."/>
            <person name="Hanamoto A."/>
            <person name="Shinose M."/>
            <person name="Kikuchi H."/>
            <person name="Shiba T."/>
            <person name="Sakaki Y."/>
            <person name="Hattori M."/>
            <person name="Omura S."/>
        </authorList>
    </citation>
    <scope>NUCLEOTIDE SEQUENCE [LARGE SCALE GENOMIC DNA]</scope>
    <source>
        <strain evidence="3">ATCC 31267 / DSM 46492 / JCM 5070 / NBRC 14893 / NCIMB 12804 / NRRL 8165 / MA-4680</strain>
    </source>
</reference>
<proteinExistence type="predicted"/>
<evidence type="ECO:0000256" key="1">
    <source>
        <dbReference type="SAM" id="MobiDB-lite"/>
    </source>
</evidence>
<dbReference type="GO" id="GO:0051082">
    <property type="term" value="F:unfolded protein binding"/>
    <property type="evidence" value="ECO:0007669"/>
    <property type="project" value="InterPro"/>
</dbReference>
<geneLocation type="plasmid" evidence="2 3">
    <name>SAP1</name>
</geneLocation>
<keyword evidence="3" id="KW-1185">Reference proteome</keyword>
<dbReference type="Gene3D" id="2.60.260.20">
    <property type="entry name" value="Urease metallochaperone UreE, N-terminal domain"/>
    <property type="match status" value="1"/>
</dbReference>
<dbReference type="Proteomes" id="UP000000428">
    <property type="component" value="Plasmid SAP1"/>
</dbReference>
<dbReference type="SUPFAM" id="SSF49493">
    <property type="entry name" value="HSP40/DnaJ peptide-binding domain"/>
    <property type="match status" value="1"/>
</dbReference>
<sequence length="90" mass="10457">MELRYPPLRRRANVALCRFQTVHTDEKGAQACTTCKGEGRIVREQHTYKVRIPAGIEDGQEFRIRELGGPGTPRRCARRPVRHRAHHRLM</sequence>
<organism evidence="2 3">
    <name type="scientific">Streptomyces avermitilis (strain ATCC 31267 / DSM 46492 / JCM 5070 / NBRC 14893 / NCIMB 12804 / NRRL 8165 / MA-4680)</name>
    <dbReference type="NCBI Taxonomy" id="227882"/>
    <lineage>
        <taxon>Bacteria</taxon>
        <taxon>Bacillati</taxon>
        <taxon>Actinomycetota</taxon>
        <taxon>Actinomycetes</taxon>
        <taxon>Kitasatosporales</taxon>
        <taxon>Streptomycetaceae</taxon>
        <taxon>Streptomyces</taxon>
    </lineage>
</organism>
<feature type="compositionally biased region" description="Basic residues" evidence="1">
    <location>
        <begin position="75"/>
        <end position="90"/>
    </location>
</feature>
<dbReference type="GO" id="GO:0006457">
    <property type="term" value="P:protein folding"/>
    <property type="evidence" value="ECO:0007669"/>
    <property type="project" value="InterPro"/>
</dbReference>
<reference evidence="3" key="1">
    <citation type="journal article" date="2001" name="Proc. Natl. Acad. Sci. U.S.A.">
        <title>Genome sequence of an industrial microorganism Streptomyces avermitilis: deducing the ability of producing secondary metabolites.</title>
        <authorList>
            <person name="Omura S."/>
            <person name="Ikeda H."/>
            <person name="Ishikawa J."/>
            <person name="Hanamoto A."/>
            <person name="Takahashi C."/>
            <person name="Shinose M."/>
            <person name="Takahashi Y."/>
            <person name="Horikawa H."/>
            <person name="Nakazawa H."/>
            <person name="Osonoe T."/>
            <person name="Kikuchi H."/>
            <person name="Shiba T."/>
            <person name="Sakaki Y."/>
            <person name="Hattori M."/>
        </authorList>
    </citation>
    <scope>NUCLEOTIDE SEQUENCE [LARGE SCALE GENOMIC DNA]</scope>
    <source>
        <strain evidence="3">ATCC 31267 / DSM 46492 / JCM 5070 / NBRC 14893 / NCIMB 12804 / NRRL 8165 / MA-4680</strain>
    </source>
</reference>
<feature type="region of interest" description="Disordered" evidence="1">
    <location>
        <begin position="64"/>
        <end position="90"/>
    </location>
</feature>
<keyword evidence="2" id="KW-0614">Plasmid</keyword>
<gene>
    <name evidence="2" type="ORF">SAVERM_1p99</name>
</gene>
<dbReference type="AlphaFoldDB" id="A0A146FBY8"/>
<protein>
    <recommendedName>
        <fullName evidence="4">Chaperone DnaJ C-terminal domain-containing protein</fullName>
    </recommendedName>
</protein>